<dbReference type="Proteomes" id="UP000633219">
    <property type="component" value="Unassembled WGS sequence"/>
</dbReference>
<dbReference type="PRINTS" id="PR00039">
    <property type="entry name" value="HTHLYSR"/>
</dbReference>
<comment type="similarity">
    <text evidence="1">Belongs to the LysR transcriptional regulatory family.</text>
</comment>
<evidence type="ECO:0000256" key="4">
    <source>
        <dbReference type="ARBA" id="ARBA00023163"/>
    </source>
</evidence>
<evidence type="ECO:0000256" key="5">
    <source>
        <dbReference type="ARBA" id="ARBA00054626"/>
    </source>
</evidence>
<dbReference type="GO" id="GO:0003677">
    <property type="term" value="F:DNA binding"/>
    <property type="evidence" value="ECO:0007669"/>
    <property type="project" value="UniProtKB-KW"/>
</dbReference>
<dbReference type="Pfam" id="PF00126">
    <property type="entry name" value="HTH_1"/>
    <property type="match status" value="1"/>
</dbReference>
<protein>
    <recommendedName>
        <fullName evidence="6">HTH-type transcriptional regulator TtuA</fullName>
    </recommendedName>
    <alternativeName>
        <fullName evidence="7">Tartrate utilization transcriptional regulator</fullName>
    </alternativeName>
</protein>
<dbReference type="Gene3D" id="3.40.190.10">
    <property type="entry name" value="Periplasmic binding protein-like II"/>
    <property type="match status" value="2"/>
</dbReference>
<evidence type="ECO:0000259" key="8">
    <source>
        <dbReference type="PROSITE" id="PS50931"/>
    </source>
</evidence>
<evidence type="ECO:0000256" key="7">
    <source>
        <dbReference type="ARBA" id="ARBA00083243"/>
    </source>
</evidence>
<dbReference type="PROSITE" id="PS50931">
    <property type="entry name" value="HTH_LYSR"/>
    <property type="match status" value="1"/>
</dbReference>
<dbReference type="EMBL" id="JAEQNC010000007">
    <property type="protein sequence ID" value="MBL0373301.1"/>
    <property type="molecule type" value="Genomic_DNA"/>
</dbReference>
<name>A0A936YRL2_9HYPH</name>
<organism evidence="9 10">
    <name type="scientific">Rhizobium setariae</name>
    <dbReference type="NCBI Taxonomy" id="2801340"/>
    <lineage>
        <taxon>Bacteria</taxon>
        <taxon>Pseudomonadati</taxon>
        <taxon>Pseudomonadota</taxon>
        <taxon>Alphaproteobacteria</taxon>
        <taxon>Hyphomicrobiales</taxon>
        <taxon>Rhizobiaceae</taxon>
        <taxon>Rhizobium/Agrobacterium group</taxon>
        <taxon>Rhizobium</taxon>
    </lineage>
</organism>
<dbReference type="InterPro" id="IPR036388">
    <property type="entry name" value="WH-like_DNA-bd_sf"/>
</dbReference>
<accession>A0A936YRL2</accession>
<dbReference type="Gene3D" id="1.10.10.10">
    <property type="entry name" value="Winged helix-like DNA-binding domain superfamily/Winged helix DNA-binding domain"/>
    <property type="match status" value="1"/>
</dbReference>
<dbReference type="PANTHER" id="PTHR30579:SF7">
    <property type="entry name" value="HTH-TYPE TRANSCRIPTIONAL REGULATOR LRHA-RELATED"/>
    <property type="match status" value="1"/>
</dbReference>
<evidence type="ECO:0000256" key="6">
    <source>
        <dbReference type="ARBA" id="ARBA00067332"/>
    </source>
</evidence>
<dbReference type="InterPro" id="IPR050176">
    <property type="entry name" value="LTTR"/>
</dbReference>
<dbReference type="AlphaFoldDB" id="A0A936YRL2"/>
<dbReference type="GO" id="GO:0003700">
    <property type="term" value="F:DNA-binding transcription factor activity"/>
    <property type="evidence" value="ECO:0007669"/>
    <property type="project" value="InterPro"/>
</dbReference>
<keyword evidence="3" id="KW-0238">DNA-binding</keyword>
<dbReference type="Pfam" id="PF03466">
    <property type="entry name" value="LysR_substrate"/>
    <property type="match status" value="1"/>
</dbReference>
<evidence type="ECO:0000256" key="3">
    <source>
        <dbReference type="ARBA" id="ARBA00023125"/>
    </source>
</evidence>
<dbReference type="SUPFAM" id="SSF53850">
    <property type="entry name" value="Periplasmic binding protein-like II"/>
    <property type="match status" value="1"/>
</dbReference>
<dbReference type="InterPro" id="IPR005119">
    <property type="entry name" value="LysR_subst-bd"/>
</dbReference>
<comment type="function">
    <text evidence="5">Transcriptional regulator of the ttuABCDE tartrate utilization operon.</text>
</comment>
<keyword evidence="2" id="KW-0805">Transcription regulation</keyword>
<evidence type="ECO:0000256" key="2">
    <source>
        <dbReference type="ARBA" id="ARBA00023015"/>
    </source>
</evidence>
<feature type="domain" description="HTH lysR-type" evidence="8">
    <location>
        <begin position="5"/>
        <end position="62"/>
    </location>
</feature>
<dbReference type="PANTHER" id="PTHR30579">
    <property type="entry name" value="TRANSCRIPTIONAL REGULATOR"/>
    <property type="match status" value="1"/>
</dbReference>
<reference evidence="9" key="1">
    <citation type="submission" date="2021-01" db="EMBL/GenBank/DDBJ databases">
        <title>Rhizobium sp. strain KVB221 16S ribosomal RNA gene Genome sequencing and assembly.</title>
        <authorList>
            <person name="Kang M."/>
        </authorList>
    </citation>
    <scope>NUCLEOTIDE SEQUENCE</scope>
    <source>
        <strain evidence="9">KVB221</strain>
    </source>
</reference>
<dbReference type="RefSeq" id="WP_201659498.1">
    <property type="nucleotide sequence ID" value="NZ_JAEQNC010000007.1"/>
</dbReference>
<comment type="caution">
    <text evidence="9">The sequence shown here is derived from an EMBL/GenBank/DDBJ whole genome shotgun (WGS) entry which is preliminary data.</text>
</comment>
<dbReference type="InterPro" id="IPR000847">
    <property type="entry name" value="LysR_HTH_N"/>
</dbReference>
<evidence type="ECO:0000313" key="10">
    <source>
        <dbReference type="Proteomes" id="UP000633219"/>
    </source>
</evidence>
<gene>
    <name evidence="9" type="ORF">JJB09_14785</name>
</gene>
<evidence type="ECO:0000313" key="9">
    <source>
        <dbReference type="EMBL" id="MBL0373301.1"/>
    </source>
</evidence>
<keyword evidence="10" id="KW-1185">Reference proteome</keyword>
<sequence>MNTLFDLDLLHAFVAVVDARNFTAASRHLNLTQSTVSQKILRLEETAGLRLLDRSKRTVRPTEAGEQLLGYARRMLSLNDEAVATLSRVSMNRTLRLGLPEDLASAFLTPVLADFIRSHDKVTLDVTSGLSQDLRRGYDVGEFDLVVVKQRSGGKDGVTRWPDPLGWLDSAMHPVIEADPLPLVAFPPHGLYRSDMTQALDAAGRRWNIVYTSSSLASIQSAIADGLGVGLLPLRAALPVHRVLTEAQGLPEIPPMEIAIHHRQDASALILAVAAALADAIDRGGHGGNTGS</sequence>
<dbReference type="InterPro" id="IPR036390">
    <property type="entry name" value="WH_DNA-bd_sf"/>
</dbReference>
<keyword evidence="4" id="KW-0804">Transcription</keyword>
<evidence type="ECO:0000256" key="1">
    <source>
        <dbReference type="ARBA" id="ARBA00009437"/>
    </source>
</evidence>
<dbReference type="SUPFAM" id="SSF46785">
    <property type="entry name" value="Winged helix' DNA-binding domain"/>
    <property type="match status" value="1"/>
</dbReference>
<proteinExistence type="inferred from homology"/>
<dbReference type="FunFam" id="1.10.10.10:FF:000001">
    <property type="entry name" value="LysR family transcriptional regulator"/>
    <property type="match status" value="1"/>
</dbReference>